<keyword evidence="1" id="KW-1133">Transmembrane helix</keyword>
<reference evidence="2 3" key="1">
    <citation type="submission" date="2018-06" db="EMBL/GenBank/DDBJ databases">
        <title>Comparative genomics of Brasilonema spp. strains.</title>
        <authorList>
            <person name="Alvarenga D.O."/>
            <person name="Fiore M.F."/>
            <person name="Varani A.M."/>
        </authorList>
    </citation>
    <scope>NUCLEOTIDE SEQUENCE [LARGE SCALE GENOMIC DNA]</scope>
    <source>
        <strain evidence="2 3">CENA114</strain>
    </source>
</reference>
<sequence length="160" mass="17506">MLPKGDVDKIVEMLESKGFVPKTRSWGGETNIVGKGAGCYTFTVRQSKDNPSLFYANLKKDDLVFSRENADWNELSGAINYAVSIIQENLGIQTVTQEVKPEVVPKVLPIAKTEYKASGFKQSWVLVLTSGVAIASIAFGVVAQSKQCLLQPVNGLQQQR</sequence>
<dbReference type="RefSeq" id="WP_169264603.1">
    <property type="nucleotide sequence ID" value="NZ_CAWOXK010000001.1"/>
</dbReference>
<evidence type="ECO:0000313" key="2">
    <source>
        <dbReference type="EMBL" id="QDL10767.1"/>
    </source>
</evidence>
<evidence type="ECO:0000313" key="3">
    <source>
        <dbReference type="Proteomes" id="UP000503129"/>
    </source>
</evidence>
<name>A0A856MNE9_9CYAN</name>
<accession>A0A856MNE9</accession>
<keyword evidence="1" id="KW-0472">Membrane</keyword>
<dbReference type="AlphaFoldDB" id="A0A856MNE9"/>
<keyword evidence="3" id="KW-1185">Reference proteome</keyword>
<feature type="transmembrane region" description="Helical" evidence="1">
    <location>
        <begin position="124"/>
        <end position="143"/>
    </location>
</feature>
<organism evidence="2 3">
    <name type="scientific">Brasilonema sennae CENA114</name>
    <dbReference type="NCBI Taxonomy" id="415709"/>
    <lineage>
        <taxon>Bacteria</taxon>
        <taxon>Bacillati</taxon>
        <taxon>Cyanobacteriota</taxon>
        <taxon>Cyanophyceae</taxon>
        <taxon>Nostocales</taxon>
        <taxon>Scytonemataceae</taxon>
        <taxon>Brasilonema</taxon>
        <taxon>Bromeliae group (in: Brasilonema)</taxon>
    </lineage>
</organism>
<protein>
    <submittedName>
        <fullName evidence="2">Uncharacterized protein</fullName>
    </submittedName>
</protein>
<gene>
    <name evidence="2" type="ORF">DP114_25235</name>
</gene>
<keyword evidence="1" id="KW-0812">Transmembrane</keyword>
<proteinExistence type="predicted"/>
<dbReference type="KEGG" id="bsen:DP114_25235"/>
<dbReference type="EMBL" id="CP030118">
    <property type="protein sequence ID" value="QDL10767.1"/>
    <property type="molecule type" value="Genomic_DNA"/>
</dbReference>
<evidence type="ECO:0000256" key="1">
    <source>
        <dbReference type="SAM" id="Phobius"/>
    </source>
</evidence>
<dbReference type="Proteomes" id="UP000503129">
    <property type="component" value="Chromosome"/>
</dbReference>